<sequence>MSKFSFLTFQELNQKYGEVFSLNLGGQTLVVLNGTDSIKEAFSKPEFVGKPSNNVFDILARKSPFFNSGVDVWSEHRRFVLHSMRDLGLGHTKIESHIQDEINHFIDTLRDYKGQPVDCSAPLRPSMANNMAALVFGERYEYEDNELKTLVRNYEETTRVIGRNSYKSFFPWMRHVPYFSKLKDIEKGKMAAEETKNIFRKKLMQHEETLDPNNIRDYMDAYLVEMKSRKEKNTNTSLSESMLINSVVDLYQAGSDTVVTAVLWSVYTAAAYQDVQRRVQREIADIGGRPQFADWQRMPYTRAVLMEIMRWKTVAPLSVKCTVEDTTVGGYNIPKGTTVLGNRWAVHMNPKHWEDPDSFIPERFLTKDGLSTQKSAHYMPFSVGKRLCPGESMAYMEVFLYFVAILQNFNISFPEGVKPTYDAYLAVTYCPKPFKLCFTSRN</sequence>
<keyword evidence="11 14" id="KW-0408">Iron</keyword>
<evidence type="ECO:0000256" key="4">
    <source>
        <dbReference type="ARBA" id="ARBA00004406"/>
    </source>
</evidence>
<dbReference type="SUPFAM" id="SSF48264">
    <property type="entry name" value="Cytochrome P450"/>
    <property type="match status" value="1"/>
</dbReference>
<dbReference type="PRINTS" id="PR00385">
    <property type="entry name" value="P450"/>
</dbReference>
<dbReference type="GO" id="GO:0020037">
    <property type="term" value="F:heme binding"/>
    <property type="evidence" value="ECO:0007669"/>
    <property type="project" value="InterPro"/>
</dbReference>
<dbReference type="GO" id="GO:0005789">
    <property type="term" value="C:endoplasmic reticulum membrane"/>
    <property type="evidence" value="ECO:0007669"/>
    <property type="project" value="UniProtKB-SubCell"/>
</dbReference>
<protein>
    <recommendedName>
        <fullName evidence="18">Cytochrome P450</fullName>
    </recommendedName>
</protein>
<proteinExistence type="inferred from homology"/>
<dbReference type="FunFam" id="1.10.630.10:FF:000238">
    <property type="entry name" value="Cytochrome P450 2A6"/>
    <property type="match status" value="1"/>
</dbReference>
<evidence type="ECO:0000256" key="7">
    <source>
        <dbReference type="ARBA" id="ARBA00022723"/>
    </source>
</evidence>
<keyword evidence="7 14" id="KW-0479">Metal-binding</keyword>
<dbReference type="GO" id="GO:0016712">
    <property type="term" value="F:oxidoreductase activity, acting on paired donors, with incorporation or reduction of molecular oxygen, reduced flavin or flavoprotein as one donor, and incorporation of one atom of oxygen"/>
    <property type="evidence" value="ECO:0007669"/>
    <property type="project" value="TreeGrafter"/>
</dbReference>
<keyword evidence="17" id="KW-1185">Reference proteome</keyword>
<comment type="subcellular location">
    <subcellularLocation>
        <location evidence="4">Endoplasmic reticulum membrane</location>
        <topology evidence="4">Peripheral membrane protein</topology>
    </subcellularLocation>
    <subcellularLocation>
        <location evidence="3">Microsome membrane</location>
        <topology evidence="3">Peripheral membrane protein</topology>
    </subcellularLocation>
</comment>
<gene>
    <name evidence="16" type="ORF">JTE90_002423</name>
</gene>
<dbReference type="Gene3D" id="1.10.630.10">
    <property type="entry name" value="Cytochrome P450"/>
    <property type="match status" value="1"/>
</dbReference>
<keyword evidence="12 15" id="KW-0503">Monooxygenase</keyword>
<keyword evidence="6 14" id="KW-0349">Heme</keyword>
<evidence type="ECO:0000256" key="5">
    <source>
        <dbReference type="ARBA" id="ARBA00010617"/>
    </source>
</evidence>
<comment type="cofactor">
    <cofactor evidence="1 14">
        <name>heme</name>
        <dbReference type="ChEBI" id="CHEBI:30413"/>
    </cofactor>
</comment>
<organism evidence="16 17">
    <name type="scientific">Oedothorax gibbosus</name>
    <dbReference type="NCBI Taxonomy" id="931172"/>
    <lineage>
        <taxon>Eukaryota</taxon>
        <taxon>Metazoa</taxon>
        <taxon>Ecdysozoa</taxon>
        <taxon>Arthropoda</taxon>
        <taxon>Chelicerata</taxon>
        <taxon>Arachnida</taxon>
        <taxon>Araneae</taxon>
        <taxon>Araneomorphae</taxon>
        <taxon>Entelegynae</taxon>
        <taxon>Araneoidea</taxon>
        <taxon>Linyphiidae</taxon>
        <taxon>Erigoninae</taxon>
        <taxon>Oedothorax</taxon>
    </lineage>
</organism>
<dbReference type="Proteomes" id="UP000827092">
    <property type="component" value="Unassembled WGS sequence"/>
</dbReference>
<evidence type="ECO:0000256" key="9">
    <source>
        <dbReference type="ARBA" id="ARBA00022848"/>
    </source>
</evidence>
<evidence type="ECO:0000256" key="13">
    <source>
        <dbReference type="ARBA" id="ARBA00023136"/>
    </source>
</evidence>
<keyword evidence="8" id="KW-0256">Endoplasmic reticulum</keyword>
<dbReference type="InterPro" id="IPR050182">
    <property type="entry name" value="Cytochrome_P450_fam2"/>
</dbReference>
<evidence type="ECO:0000256" key="12">
    <source>
        <dbReference type="ARBA" id="ARBA00023033"/>
    </source>
</evidence>
<dbReference type="EMBL" id="JAFNEN010000257">
    <property type="protein sequence ID" value="KAG8187878.1"/>
    <property type="molecule type" value="Genomic_DNA"/>
</dbReference>
<comment type="similarity">
    <text evidence="5 15">Belongs to the cytochrome P450 family.</text>
</comment>
<evidence type="ECO:0000256" key="14">
    <source>
        <dbReference type="PIRSR" id="PIRSR602401-1"/>
    </source>
</evidence>
<dbReference type="AlphaFoldDB" id="A0AAV6UVK5"/>
<dbReference type="InterPro" id="IPR002401">
    <property type="entry name" value="Cyt_P450_E_grp-I"/>
</dbReference>
<evidence type="ECO:0000256" key="3">
    <source>
        <dbReference type="ARBA" id="ARBA00004174"/>
    </source>
</evidence>
<evidence type="ECO:0000313" key="16">
    <source>
        <dbReference type="EMBL" id="KAG8187878.1"/>
    </source>
</evidence>
<dbReference type="InterPro" id="IPR017972">
    <property type="entry name" value="Cyt_P450_CS"/>
</dbReference>
<evidence type="ECO:0000256" key="2">
    <source>
        <dbReference type="ARBA" id="ARBA00003690"/>
    </source>
</evidence>
<accession>A0AAV6UVK5</accession>
<comment type="caution">
    <text evidence="16">The sequence shown here is derived from an EMBL/GenBank/DDBJ whole genome shotgun (WGS) entry which is preliminary data.</text>
</comment>
<dbReference type="GO" id="GO:0006082">
    <property type="term" value="P:organic acid metabolic process"/>
    <property type="evidence" value="ECO:0007669"/>
    <property type="project" value="TreeGrafter"/>
</dbReference>
<evidence type="ECO:0000256" key="15">
    <source>
        <dbReference type="RuleBase" id="RU000461"/>
    </source>
</evidence>
<keyword evidence="13" id="KW-0472">Membrane</keyword>
<comment type="function">
    <text evidence="2">May be involved in the metabolism of insect hormones and in the breakdown of synthetic insecticides.</text>
</comment>
<dbReference type="InterPro" id="IPR001128">
    <property type="entry name" value="Cyt_P450"/>
</dbReference>
<evidence type="ECO:0000256" key="1">
    <source>
        <dbReference type="ARBA" id="ARBA00001971"/>
    </source>
</evidence>
<feature type="binding site" description="axial binding residue" evidence="14">
    <location>
        <position position="388"/>
    </location>
    <ligand>
        <name>heme</name>
        <dbReference type="ChEBI" id="CHEBI:30413"/>
    </ligand>
    <ligandPart>
        <name>Fe</name>
        <dbReference type="ChEBI" id="CHEBI:18248"/>
    </ligandPart>
</feature>
<dbReference type="Pfam" id="PF00067">
    <property type="entry name" value="p450"/>
    <property type="match status" value="1"/>
</dbReference>
<keyword evidence="10 15" id="KW-0560">Oxidoreductase</keyword>
<dbReference type="PANTHER" id="PTHR24300:SF375">
    <property type="entry name" value="CYTOCHROME P450 FAMILY"/>
    <property type="match status" value="1"/>
</dbReference>
<dbReference type="PROSITE" id="PS00086">
    <property type="entry name" value="CYTOCHROME_P450"/>
    <property type="match status" value="1"/>
</dbReference>
<evidence type="ECO:0000256" key="8">
    <source>
        <dbReference type="ARBA" id="ARBA00022824"/>
    </source>
</evidence>
<reference evidence="16 17" key="1">
    <citation type="journal article" date="2022" name="Nat. Ecol. Evol.">
        <title>A masculinizing supergene underlies an exaggerated male reproductive morph in a spider.</title>
        <authorList>
            <person name="Hendrickx F."/>
            <person name="De Corte Z."/>
            <person name="Sonet G."/>
            <person name="Van Belleghem S.M."/>
            <person name="Kostlbacher S."/>
            <person name="Vangestel C."/>
        </authorList>
    </citation>
    <scope>NUCLEOTIDE SEQUENCE [LARGE SCALE GENOMIC DNA]</scope>
    <source>
        <strain evidence="16">W744_W776</strain>
    </source>
</reference>
<dbReference type="InterPro" id="IPR036396">
    <property type="entry name" value="Cyt_P450_sf"/>
</dbReference>
<evidence type="ECO:0000256" key="11">
    <source>
        <dbReference type="ARBA" id="ARBA00023004"/>
    </source>
</evidence>
<evidence type="ECO:0000313" key="17">
    <source>
        <dbReference type="Proteomes" id="UP000827092"/>
    </source>
</evidence>
<name>A0AAV6UVK5_9ARAC</name>
<dbReference type="PANTHER" id="PTHR24300">
    <property type="entry name" value="CYTOCHROME P450 508A4-RELATED"/>
    <property type="match status" value="1"/>
</dbReference>
<dbReference type="PRINTS" id="PR00463">
    <property type="entry name" value="EP450I"/>
</dbReference>
<dbReference type="GO" id="GO:0005506">
    <property type="term" value="F:iron ion binding"/>
    <property type="evidence" value="ECO:0007669"/>
    <property type="project" value="InterPro"/>
</dbReference>
<evidence type="ECO:0000256" key="6">
    <source>
        <dbReference type="ARBA" id="ARBA00022617"/>
    </source>
</evidence>
<evidence type="ECO:0008006" key="18">
    <source>
        <dbReference type="Google" id="ProtNLM"/>
    </source>
</evidence>
<keyword evidence="9" id="KW-0492">Microsome</keyword>
<evidence type="ECO:0000256" key="10">
    <source>
        <dbReference type="ARBA" id="ARBA00023002"/>
    </source>
</evidence>
<dbReference type="GO" id="GO:0006805">
    <property type="term" value="P:xenobiotic metabolic process"/>
    <property type="evidence" value="ECO:0007669"/>
    <property type="project" value="TreeGrafter"/>
</dbReference>